<keyword evidence="3" id="KW-0547">Nucleotide-binding</keyword>
<dbReference type="InterPro" id="IPR050319">
    <property type="entry name" value="ABC_transp_ATP-bind"/>
</dbReference>
<dbReference type="GO" id="GO:0016887">
    <property type="term" value="F:ATP hydrolysis activity"/>
    <property type="evidence" value="ECO:0007669"/>
    <property type="project" value="InterPro"/>
</dbReference>
<keyword evidence="4" id="KW-0067">ATP-binding</keyword>
<dbReference type="GO" id="GO:0005524">
    <property type="term" value="F:ATP binding"/>
    <property type="evidence" value="ECO:0007669"/>
    <property type="project" value="UniProtKB-KW"/>
</dbReference>
<dbReference type="SMART" id="SM00382">
    <property type="entry name" value="AAA"/>
    <property type="match status" value="1"/>
</dbReference>
<dbReference type="InterPro" id="IPR017871">
    <property type="entry name" value="ABC_transporter-like_CS"/>
</dbReference>
<protein>
    <submittedName>
        <fullName evidence="6">Peptide ABC transporter substrate-binding protein</fullName>
    </submittedName>
</protein>
<reference evidence="6 7" key="1">
    <citation type="submission" date="2018-02" db="EMBL/GenBank/DDBJ databases">
        <title>Comparative genomes isolates from brazilian mangrove.</title>
        <authorList>
            <person name="Araujo J.E."/>
            <person name="Taketani R.G."/>
            <person name="Silva M.C.P."/>
            <person name="Loureco M.V."/>
            <person name="Andreote F.D."/>
        </authorList>
    </citation>
    <scope>NUCLEOTIDE SEQUENCE [LARGE SCALE GENOMIC DNA]</scope>
    <source>
        <strain evidence="6 7">Hex-1 MGV</strain>
    </source>
</reference>
<dbReference type="GO" id="GO:0055085">
    <property type="term" value="P:transmembrane transport"/>
    <property type="evidence" value="ECO:0007669"/>
    <property type="project" value="UniProtKB-ARBA"/>
</dbReference>
<proteinExistence type="inferred from homology"/>
<dbReference type="Gene3D" id="3.40.50.300">
    <property type="entry name" value="P-loop containing nucleotide triphosphate hydrolases"/>
    <property type="match status" value="1"/>
</dbReference>
<dbReference type="PROSITE" id="PS00211">
    <property type="entry name" value="ABC_TRANSPORTER_1"/>
    <property type="match status" value="1"/>
</dbReference>
<sequence length="339" mass="37517">MPQSEQDSPVLSVRNLKVHFPVRRGGWFSSQTELVRAVDGVSFDVKPGETFGLVGESGCGKSTTARAIMHLVKPTDGEVYLDGNRLDNLSADSMRRYRSDLQMIFQDPYASLNPRMTVGNIIGEPLSIFGLKSGIDKKLEVMRLMDVVGLNPRYVNRYPHEFSGGQRQRIGIARALAARPKVIICDEPISALDVSIQAQVINLLMDLQQKLGVAYVFIAHDLSVVRHISHRIGVMYLGRIVELSESQELFKHPLHPYTQALLSAIPVPDPKIERKRERIVLQGEVPSPDKFYPGCAFADRCPIANPEVCTASRPPLEGEPHPAACFYAGEMAETGTTNV</sequence>
<dbReference type="Proteomes" id="UP000238322">
    <property type="component" value="Unassembled WGS sequence"/>
</dbReference>
<evidence type="ECO:0000256" key="2">
    <source>
        <dbReference type="ARBA" id="ARBA00022448"/>
    </source>
</evidence>
<dbReference type="InterPro" id="IPR027417">
    <property type="entry name" value="P-loop_NTPase"/>
</dbReference>
<dbReference type="Pfam" id="PF00005">
    <property type="entry name" value="ABC_tran"/>
    <property type="match status" value="1"/>
</dbReference>
<dbReference type="Pfam" id="PF08352">
    <property type="entry name" value="oligo_HPY"/>
    <property type="match status" value="1"/>
</dbReference>
<dbReference type="InterPro" id="IPR003593">
    <property type="entry name" value="AAA+_ATPase"/>
</dbReference>
<feature type="domain" description="ABC transporter" evidence="5">
    <location>
        <begin position="13"/>
        <end position="262"/>
    </location>
</feature>
<dbReference type="CDD" id="cd03257">
    <property type="entry name" value="ABC_NikE_OppD_transporters"/>
    <property type="match status" value="1"/>
</dbReference>
<comment type="similarity">
    <text evidence="1">Belongs to the ABC transporter superfamily.</text>
</comment>
<dbReference type="PANTHER" id="PTHR43776:SF7">
    <property type="entry name" value="D,D-DIPEPTIDE TRANSPORT ATP-BINDING PROTEIN DDPF-RELATED"/>
    <property type="match status" value="1"/>
</dbReference>
<keyword evidence="2" id="KW-0813">Transport</keyword>
<dbReference type="GO" id="GO:0015833">
    <property type="term" value="P:peptide transport"/>
    <property type="evidence" value="ECO:0007669"/>
    <property type="project" value="InterPro"/>
</dbReference>
<dbReference type="NCBIfam" id="TIGR01727">
    <property type="entry name" value="oligo_HPY"/>
    <property type="match status" value="1"/>
</dbReference>
<evidence type="ECO:0000259" key="5">
    <source>
        <dbReference type="PROSITE" id="PS50893"/>
    </source>
</evidence>
<evidence type="ECO:0000256" key="4">
    <source>
        <dbReference type="ARBA" id="ARBA00022840"/>
    </source>
</evidence>
<dbReference type="InterPro" id="IPR013563">
    <property type="entry name" value="Oligopep_ABC_C"/>
</dbReference>
<dbReference type="RefSeq" id="WP_105332545.1">
    <property type="nucleotide sequence ID" value="NZ_PUHY01000015.1"/>
</dbReference>
<name>A0A2S8FB51_9BACT</name>
<dbReference type="PROSITE" id="PS50893">
    <property type="entry name" value="ABC_TRANSPORTER_2"/>
    <property type="match status" value="1"/>
</dbReference>
<evidence type="ECO:0000256" key="3">
    <source>
        <dbReference type="ARBA" id="ARBA00022741"/>
    </source>
</evidence>
<gene>
    <name evidence="6" type="ORF">C5Y83_25060</name>
</gene>
<dbReference type="OrthoDB" id="9806285at2"/>
<dbReference type="EMBL" id="PUHY01000015">
    <property type="protein sequence ID" value="PQO29350.1"/>
    <property type="molecule type" value="Genomic_DNA"/>
</dbReference>
<dbReference type="PANTHER" id="PTHR43776">
    <property type="entry name" value="TRANSPORT ATP-BINDING PROTEIN"/>
    <property type="match status" value="1"/>
</dbReference>
<dbReference type="AlphaFoldDB" id="A0A2S8FB51"/>
<dbReference type="FunFam" id="3.40.50.300:FF:000016">
    <property type="entry name" value="Oligopeptide ABC transporter ATP-binding component"/>
    <property type="match status" value="1"/>
</dbReference>
<dbReference type="SUPFAM" id="SSF52540">
    <property type="entry name" value="P-loop containing nucleoside triphosphate hydrolases"/>
    <property type="match status" value="1"/>
</dbReference>
<accession>A0A2S8FB51</accession>
<evidence type="ECO:0000313" key="6">
    <source>
        <dbReference type="EMBL" id="PQO29350.1"/>
    </source>
</evidence>
<evidence type="ECO:0000256" key="1">
    <source>
        <dbReference type="ARBA" id="ARBA00005417"/>
    </source>
</evidence>
<dbReference type="InterPro" id="IPR003439">
    <property type="entry name" value="ABC_transporter-like_ATP-bd"/>
</dbReference>
<evidence type="ECO:0000313" key="7">
    <source>
        <dbReference type="Proteomes" id="UP000238322"/>
    </source>
</evidence>
<organism evidence="6 7">
    <name type="scientific">Blastopirellula marina</name>
    <dbReference type="NCBI Taxonomy" id="124"/>
    <lineage>
        <taxon>Bacteria</taxon>
        <taxon>Pseudomonadati</taxon>
        <taxon>Planctomycetota</taxon>
        <taxon>Planctomycetia</taxon>
        <taxon>Pirellulales</taxon>
        <taxon>Pirellulaceae</taxon>
        <taxon>Blastopirellula</taxon>
    </lineage>
</organism>
<comment type="caution">
    <text evidence="6">The sequence shown here is derived from an EMBL/GenBank/DDBJ whole genome shotgun (WGS) entry which is preliminary data.</text>
</comment>